<dbReference type="EMBL" id="AP024416">
    <property type="protein sequence ID" value="BCR83454.1"/>
    <property type="molecule type" value="Genomic_DNA"/>
</dbReference>
<evidence type="ECO:0000313" key="1">
    <source>
        <dbReference type="EMBL" id="BCR83454.1"/>
    </source>
</evidence>
<dbReference type="KEGG" id="ache:ACHE_10856A"/>
<accession>A0A7R7VGQ1</accession>
<dbReference type="Proteomes" id="UP000637239">
    <property type="component" value="Chromosome 1"/>
</dbReference>
<evidence type="ECO:0000313" key="2">
    <source>
        <dbReference type="Proteomes" id="UP000637239"/>
    </source>
</evidence>
<proteinExistence type="predicted"/>
<reference evidence="1" key="2">
    <citation type="submission" date="2021-02" db="EMBL/GenBank/DDBJ databases">
        <title>Aspergillus chevalieri M1 genome sequence.</title>
        <authorList>
            <person name="Kadooka C."/>
            <person name="Mori K."/>
            <person name="Futagami T."/>
        </authorList>
    </citation>
    <scope>NUCLEOTIDE SEQUENCE</scope>
    <source>
        <strain evidence="1">M1</strain>
    </source>
</reference>
<protein>
    <submittedName>
        <fullName evidence="1">Uncharacterized protein</fullName>
    </submittedName>
</protein>
<keyword evidence="2" id="KW-1185">Reference proteome</keyword>
<dbReference type="RefSeq" id="XP_043131976.1">
    <property type="nucleotide sequence ID" value="XM_043283919.1"/>
</dbReference>
<name>A0A7R7VGQ1_ASPCH</name>
<gene>
    <name evidence="1" type="ORF">ACHE_10856A</name>
</gene>
<dbReference type="AlphaFoldDB" id="A0A7R7VGQ1"/>
<dbReference type="GeneID" id="66977813"/>
<organism evidence="1 2">
    <name type="scientific">Aspergillus chevalieri</name>
    <name type="common">Eurotium chevalieri</name>
    <dbReference type="NCBI Taxonomy" id="182096"/>
    <lineage>
        <taxon>Eukaryota</taxon>
        <taxon>Fungi</taxon>
        <taxon>Dikarya</taxon>
        <taxon>Ascomycota</taxon>
        <taxon>Pezizomycotina</taxon>
        <taxon>Eurotiomycetes</taxon>
        <taxon>Eurotiomycetidae</taxon>
        <taxon>Eurotiales</taxon>
        <taxon>Aspergillaceae</taxon>
        <taxon>Aspergillus</taxon>
        <taxon>Aspergillus subgen. Aspergillus</taxon>
    </lineage>
</organism>
<sequence length="117" mass="13212">MNSGRINMRKYSHIIRNGTGVPAGDAVLALDLKPTRNEVHQYKHVKTARFNFDLECEKAASAGDIIVMFCTSSIPSLKKDGRYYVPRNCILVAKENWDEYFGPYAARAGLFAELLRE</sequence>
<reference evidence="1" key="1">
    <citation type="submission" date="2021-01" db="EMBL/GenBank/DDBJ databases">
        <authorList>
            <consortium name="Aspergillus chevalieri M1 genome sequencing consortium"/>
            <person name="Kazuki M."/>
            <person name="Futagami T."/>
        </authorList>
    </citation>
    <scope>NUCLEOTIDE SEQUENCE</scope>
    <source>
        <strain evidence="1">M1</strain>
    </source>
</reference>